<dbReference type="InterPro" id="IPR029028">
    <property type="entry name" value="Alpha/beta_knot_MTases"/>
</dbReference>
<sequence>MLCGAFVPELIDASPMAGTNRSKADLAAALPAGPAVVLVQPQLAENVGAVARAMANFGLTELRVVKGRADIGSETARAFAAGAHHVLDAAQAFETLEDAVADLTLLFATTARERGQFKPVDTPEQAAVRLAAHAGRAGVLFGRERAGLENDEVARAGRIVTFPVNPAYASLNLAQAVLLVGYEWFKAATGGAPAFDAARRSPDATETEKLALFRHLEGELDETGFFRSEDKRAIMIRNLRNMIHRMEPTRQDLQTLHGAVAALSEGRPGPGGRPRKLLKPAAEE</sequence>
<dbReference type="Gene3D" id="1.10.8.590">
    <property type="match status" value="1"/>
</dbReference>
<dbReference type="GO" id="GO:0003723">
    <property type="term" value="F:RNA binding"/>
    <property type="evidence" value="ECO:0007669"/>
    <property type="project" value="InterPro"/>
</dbReference>
<dbReference type="SUPFAM" id="SSF75217">
    <property type="entry name" value="alpha/beta knot"/>
    <property type="match status" value="1"/>
</dbReference>
<dbReference type="PANTHER" id="PTHR42786:SF7">
    <property type="entry name" value="TRNA_RRNA METHYLTRANSFERASE SPOU TYPE DOMAIN-CONTAINING PROTEIN"/>
    <property type="match status" value="1"/>
</dbReference>
<keyword evidence="3" id="KW-0808">Transferase</keyword>
<keyword evidence="5" id="KW-0963">Cytoplasm</keyword>
<feature type="region of interest" description="Disordered" evidence="6">
    <location>
        <begin position="263"/>
        <end position="284"/>
    </location>
</feature>
<evidence type="ECO:0000256" key="3">
    <source>
        <dbReference type="ARBA" id="ARBA00022679"/>
    </source>
</evidence>
<dbReference type="AlphaFoldDB" id="A0A9W6N3H8"/>
<dbReference type="InterPro" id="IPR001537">
    <property type="entry name" value="SpoU_MeTrfase"/>
</dbReference>
<dbReference type="GO" id="GO:0005829">
    <property type="term" value="C:cytosol"/>
    <property type="evidence" value="ECO:0007669"/>
    <property type="project" value="TreeGrafter"/>
</dbReference>
<comment type="caution">
    <text evidence="8">The sequence shown here is derived from an EMBL/GenBank/DDBJ whole genome shotgun (WGS) entry which is preliminary data.</text>
</comment>
<organism evidence="8 9">
    <name type="scientific">Methylopila jiangsuensis</name>
    <dbReference type="NCBI Taxonomy" id="586230"/>
    <lineage>
        <taxon>Bacteria</taxon>
        <taxon>Pseudomonadati</taxon>
        <taxon>Pseudomonadota</taxon>
        <taxon>Alphaproteobacteria</taxon>
        <taxon>Hyphomicrobiales</taxon>
        <taxon>Methylopilaceae</taxon>
        <taxon>Methylopila</taxon>
    </lineage>
</organism>
<protein>
    <recommendedName>
        <fullName evidence="5">tRNA (cytidine/uridine-2'-O-)-methyltransferase TrmJ</fullName>
        <ecNumber evidence="5">2.1.1.200</ecNumber>
    </recommendedName>
    <alternativeName>
        <fullName evidence="5">tRNA (cytidine(32)/uridine(32)-2'-O)-methyltransferase</fullName>
    </alternativeName>
    <alternativeName>
        <fullName evidence="5">tRNA Cm32/Um32 methyltransferase</fullName>
    </alternativeName>
</protein>
<evidence type="ECO:0000259" key="7">
    <source>
        <dbReference type="Pfam" id="PF00588"/>
    </source>
</evidence>
<dbReference type="CDD" id="cd18093">
    <property type="entry name" value="SpoU-like_TrmJ"/>
    <property type="match status" value="1"/>
</dbReference>
<dbReference type="NCBIfam" id="TIGR00050">
    <property type="entry name" value="rRNA_methyl_1"/>
    <property type="match status" value="1"/>
</dbReference>
<name>A0A9W6N3H8_9HYPH</name>
<evidence type="ECO:0000256" key="4">
    <source>
        <dbReference type="ARBA" id="ARBA00022691"/>
    </source>
</evidence>
<feature type="domain" description="tRNA/rRNA methyltransferase SpoU type" evidence="7">
    <location>
        <begin position="35"/>
        <end position="182"/>
    </location>
</feature>
<keyword evidence="2 5" id="KW-0489">Methyltransferase</keyword>
<dbReference type="PIRSF" id="PIRSF004808">
    <property type="entry name" value="LasT"/>
    <property type="match status" value="1"/>
</dbReference>
<comment type="catalytic activity">
    <reaction evidence="5">
        <text>cytidine(32) in tRNA + S-adenosyl-L-methionine = 2'-O-methylcytidine(32) in tRNA + S-adenosyl-L-homocysteine + H(+)</text>
        <dbReference type="Rhea" id="RHEA:42932"/>
        <dbReference type="Rhea" id="RHEA-COMP:10288"/>
        <dbReference type="Rhea" id="RHEA-COMP:10289"/>
        <dbReference type="ChEBI" id="CHEBI:15378"/>
        <dbReference type="ChEBI" id="CHEBI:57856"/>
        <dbReference type="ChEBI" id="CHEBI:59789"/>
        <dbReference type="ChEBI" id="CHEBI:74495"/>
        <dbReference type="ChEBI" id="CHEBI:82748"/>
        <dbReference type="EC" id="2.1.1.200"/>
    </reaction>
</comment>
<reference evidence="8" key="2">
    <citation type="submission" date="2023-01" db="EMBL/GenBank/DDBJ databases">
        <authorList>
            <person name="Sun Q."/>
            <person name="Evtushenko L."/>
        </authorList>
    </citation>
    <scope>NUCLEOTIDE SEQUENCE</scope>
    <source>
        <strain evidence="8">VKM B-2555</strain>
    </source>
</reference>
<evidence type="ECO:0000313" key="8">
    <source>
        <dbReference type="EMBL" id="GLK76303.1"/>
    </source>
</evidence>
<evidence type="ECO:0000256" key="6">
    <source>
        <dbReference type="SAM" id="MobiDB-lite"/>
    </source>
</evidence>
<evidence type="ECO:0000313" key="9">
    <source>
        <dbReference type="Proteomes" id="UP001143364"/>
    </source>
</evidence>
<dbReference type="Proteomes" id="UP001143364">
    <property type="component" value="Unassembled WGS sequence"/>
</dbReference>
<dbReference type="PANTHER" id="PTHR42786">
    <property type="entry name" value="TRNA/RRNA METHYLTRANSFERASE"/>
    <property type="match status" value="1"/>
</dbReference>
<evidence type="ECO:0000256" key="2">
    <source>
        <dbReference type="ARBA" id="ARBA00022603"/>
    </source>
</evidence>
<dbReference type="InterPro" id="IPR029026">
    <property type="entry name" value="tRNA_m1G_MTases_N"/>
</dbReference>
<comment type="function">
    <text evidence="5">Catalyzes the formation of 2'O-methylated cytidine (Cm32) or 2'O-methylated uridine (Um32) at position 32 in tRNA.</text>
</comment>
<dbReference type="Pfam" id="PF00588">
    <property type="entry name" value="SpoU_methylase"/>
    <property type="match status" value="1"/>
</dbReference>
<gene>
    <name evidence="5" type="primary">trmJ</name>
    <name evidence="8" type="ORF">GCM10008171_15570</name>
</gene>
<evidence type="ECO:0000256" key="1">
    <source>
        <dbReference type="ARBA" id="ARBA00007228"/>
    </source>
</evidence>
<evidence type="ECO:0000256" key="5">
    <source>
        <dbReference type="RuleBase" id="RU362024"/>
    </source>
</evidence>
<reference evidence="8" key="1">
    <citation type="journal article" date="2014" name="Int. J. Syst. Evol. Microbiol.">
        <title>Complete genome sequence of Corynebacterium casei LMG S-19264T (=DSM 44701T), isolated from a smear-ripened cheese.</title>
        <authorList>
            <consortium name="US DOE Joint Genome Institute (JGI-PGF)"/>
            <person name="Walter F."/>
            <person name="Albersmeier A."/>
            <person name="Kalinowski J."/>
            <person name="Ruckert C."/>
        </authorList>
    </citation>
    <scope>NUCLEOTIDE SEQUENCE</scope>
    <source>
        <strain evidence="8">VKM B-2555</strain>
    </source>
</reference>
<dbReference type="EMBL" id="BSFK01000007">
    <property type="protein sequence ID" value="GLK76303.1"/>
    <property type="molecule type" value="Genomic_DNA"/>
</dbReference>
<dbReference type="GO" id="GO:0160206">
    <property type="term" value="F:tRNA (cytidine(32)/uridine(32)-2'-O)-methyltransferase activity"/>
    <property type="evidence" value="ECO:0007669"/>
    <property type="project" value="UniProtKB-EC"/>
</dbReference>
<dbReference type="EC" id="2.1.1.200" evidence="5"/>
<dbReference type="InterPro" id="IPR004384">
    <property type="entry name" value="RNA_MeTrfase_TrmJ/LasT"/>
</dbReference>
<proteinExistence type="inferred from homology"/>
<dbReference type="GO" id="GO:0002128">
    <property type="term" value="P:tRNA nucleoside ribose methylation"/>
    <property type="evidence" value="ECO:0007669"/>
    <property type="project" value="TreeGrafter"/>
</dbReference>
<keyword evidence="5" id="KW-0819">tRNA processing</keyword>
<dbReference type="Gene3D" id="3.40.1280.10">
    <property type="match status" value="1"/>
</dbReference>
<comment type="subunit">
    <text evidence="5">Homodimer.</text>
</comment>
<comment type="catalytic activity">
    <reaction evidence="5">
        <text>uridine(32) in tRNA + S-adenosyl-L-methionine = 2'-O-methyluridine(32) in tRNA + S-adenosyl-L-homocysteine + H(+)</text>
        <dbReference type="Rhea" id="RHEA:42936"/>
        <dbReference type="Rhea" id="RHEA-COMP:10107"/>
        <dbReference type="Rhea" id="RHEA-COMP:10290"/>
        <dbReference type="ChEBI" id="CHEBI:15378"/>
        <dbReference type="ChEBI" id="CHEBI:57856"/>
        <dbReference type="ChEBI" id="CHEBI:59789"/>
        <dbReference type="ChEBI" id="CHEBI:65315"/>
        <dbReference type="ChEBI" id="CHEBI:74478"/>
        <dbReference type="EC" id="2.1.1.200"/>
    </reaction>
</comment>
<keyword evidence="4 5" id="KW-0949">S-adenosyl-L-methionine</keyword>
<comment type="subcellular location">
    <subcellularLocation>
        <location evidence="5">Cytoplasm</location>
    </subcellularLocation>
</comment>
<comment type="similarity">
    <text evidence="1">Belongs to the class IV-like SAM-binding methyltransferase superfamily. RNA methyltransferase TrmH family.</text>
</comment>
<accession>A0A9W6N3H8</accession>
<keyword evidence="9" id="KW-1185">Reference proteome</keyword>